<gene>
    <name evidence="1" type="ORF">ABW18_10465</name>
</gene>
<proteinExistence type="predicted"/>
<accession>A0ABR5IDY4</accession>
<dbReference type="Pfam" id="PF06013">
    <property type="entry name" value="WXG100"/>
    <property type="match status" value="1"/>
</dbReference>
<dbReference type="InterPro" id="IPR036689">
    <property type="entry name" value="ESAT-6-like_sf"/>
</dbReference>
<dbReference type="Proteomes" id="UP000037247">
    <property type="component" value="Unassembled WGS sequence"/>
</dbReference>
<reference evidence="1 2" key="1">
    <citation type="submission" date="2015-05" db="EMBL/GenBank/DDBJ databases">
        <title>Draft genome sequence of the bacterium Gordonia jacobaea a new member of the Gordonia genus.</title>
        <authorList>
            <person name="Jimenez-Galisteo G."/>
            <person name="Dominguez A."/>
            <person name="Munoz E."/>
            <person name="Vinas M."/>
        </authorList>
    </citation>
    <scope>NUCLEOTIDE SEQUENCE [LARGE SCALE GENOMIC DNA]</scope>
    <source>
        <strain evidence="2">mv1</strain>
    </source>
</reference>
<evidence type="ECO:0000313" key="1">
    <source>
        <dbReference type="EMBL" id="KNA91586.1"/>
    </source>
</evidence>
<sequence>MGQIEYNFAGLGDLSGNLQSEFARLSDLADELKRQVHSLDGSWTSTTAKASYEQAQANWDRIFLQSRDQLFGLHRGVQNASNTMSELDGAIGRGFGSI</sequence>
<name>A0ABR5IDY4_9ACTN</name>
<dbReference type="EMBL" id="LDTZ01000016">
    <property type="protein sequence ID" value="KNA91586.1"/>
    <property type="molecule type" value="Genomic_DNA"/>
</dbReference>
<evidence type="ECO:0000313" key="2">
    <source>
        <dbReference type="Proteomes" id="UP000037247"/>
    </source>
</evidence>
<dbReference type="InterPro" id="IPR010310">
    <property type="entry name" value="T7SS_ESAT-6-like"/>
</dbReference>
<dbReference type="Gene3D" id="1.10.287.1060">
    <property type="entry name" value="ESAT-6-like"/>
    <property type="match status" value="1"/>
</dbReference>
<dbReference type="SUPFAM" id="SSF140453">
    <property type="entry name" value="EsxAB dimer-like"/>
    <property type="match status" value="1"/>
</dbReference>
<dbReference type="RefSeq" id="WP_049698893.1">
    <property type="nucleotide sequence ID" value="NZ_CBDRLS010000004.1"/>
</dbReference>
<comment type="caution">
    <text evidence="1">The sequence shown here is derived from an EMBL/GenBank/DDBJ whole genome shotgun (WGS) entry which is preliminary data.</text>
</comment>
<keyword evidence="2" id="KW-1185">Reference proteome</keyword>
<organism evidence="1 2">
    <name type="scientific">Gordonia jacobaea</name>
    <dbReference type="NCBI Taxonomy" id="122202"/>
    <lineage>
        <taxon>Bacteria</taxon>
        <taxon>Bacillati</taxon>
        <taxon>Actinomycetota</taxon>
        <taxon>Actinomycetes</taxon>
        <taxon>Mycobacteriales</taxon>
        <taxon>Gordoniaceae</taxon>
        <taxon>Gordonia</taxon>
    </lineage>
</organism>
<protein>
    <submittedName>
        <fullName evidence="1">Secretion protein</fullName>
    </submittedName>
</protein>